<proteinExistence type="predicted"/>
<evidence type="ECO:0000256" key="4">
    <source>
        <dbReference type="ARBA" id="ARBA00023136"/>
    </source>
</evidence>
<dbReference type="Gramene" id="Kaladp0074s0004.1.v1.1">
    <property type="protein sequence ID" value="Kaladp0074s0004.1.v1.1.CDS.1"/>
    <property type="gene ID" value="Kaladp0074s0004.v1.1"/>
</dbReference>
<dbReference type="InterPro" id="IPR044839">
    <property type="entry name" value="NDR1-like"/>
</dbReference>
<evidence type="ECO:0000313" key="8">
    <source>
        <dbReference type="Proteomes" id="UP000594263"/>
    </source>
</evidence>
<dbReference type="GO" id="GO:0098542">
    <property type="term" value="P:defense response to other organism"/>
    <property type="evidence" value="ECO:0007669"/>
    <property type="project" value="InterPro"/>
</dbReference>
<feature type="domain" description="Late embryogenesis abundant protein LEA-2 subgroup" evidence="6">
    <location>
        <begin position="105"/>
        <end position="193"/>
    </location>
</feature>
<sequence>MMGDSKHAHLNGAYYGPSVLPQRDTYHRRSSGGRGCNPFSCLCKCVFNLIFKLILTAIVILGLVVLVLWLIFRPNQLKFHITDASLTQFDLANSTLKYNLAVNGSVRNPNSRIGVYYDVIQVDTFYKDQRFSTVNLTPFYQGHKNSSDLVMAFKGQQVIVVDSGDYASEKAAGVFQVELRMRLRVRFRLIKLLRIRVGKFKGKVDCGLKVPMSGSGVVFAAKRCDIDYV</sequence>
<protein>
    <recommendedName>
        <fullName evidence="6">Late embryogenesis abundant protein LEA-2 subgroup domain-containing protein</fullName>
    </recommendedName>
</protein>
<keyword evidence="8" id="KW-1185">Reference proteome</keyword>
<keyword evidence="2 5" id="KW-0812">Transmembrane</keyword>
<evidence type="ECO:0000256" key="1">
    <source>
        <dbReference type="ARBA" id="ARBA00004167"/>
    </source>
</evidence>
<dbReference type="PANTHER" id="PTHR31415">
    <property type="entry name" value="OS05G0367900 PROTEIN"/>
    <property type="match status" value="1"/>
</dbReference>
<name>A0A7N0UMA6_KALFE</name>
<evidence type="ECO:0000256" key="3">
    <source>
        <dbReference type="ARBA" id="ARBA00022989"/>
    </source>
</evidence>
<dbReference type="EnsemblPlants" id="Kaladp0074s0004.1.v1.1">
    <property type="protein sequence ID" value="Kaladp0074s0004.1.v1.1.CDS.1"/>
    <property type="gene ID" value="Kaladp0074s0004.v1.1"/>
</dbReference>
<dbReference type="AlphaFoldDB" id="A0A7N0UMA6"/>
<dbReference type="OMA" id="HEVKFHA"/>
<evidence type="ECO:0000256" key="2">
    <source>
        <dbReference type="ARBA" id="ARBA00022692"/>
    </source>
</evidence>
<feature type="transmembrane region" description="Helical" evidence="5">
    <location>
        <begin position="49"/>
        <end position="72"/>
    </location>
</feature>
<keyword evidence="3 5" id="KW-1133">Transmembrane helix</keyword>
<dbReference type="InterPro" id="IPR004864">
    <property type="entry name" value="LEA_2"/>
</dbReference>
<dbReference type="GO" id="GO:0005886">
    <property type="term" value="C:plasma membrane"/>
    <property type="evidence" value="ECO:0007669"/>
    <property type="project" value="TreeGrafter"/>
</dbReference>
<comment type="subcellular location">
    <subcellularLocation>
        <location evidence="1">Membrane</location>
        <topology evidence="1">Single-pass membrane protein</topology>
    </subcellularLocation>
</comment>
<dbReference type="Pfam" id="PF03168">
    <property type="entry name" value="LEA_2"/>
    <property type="match status" value="1"/>
</dbReference>
<accession>A0A7N0UMA6</accession>
<dbReference type="PANTHER" id="PTHR31415:SF4">
    <property type="entry name" value="NDR1_HIN1-LIKE PROTEIN 3"/>
    <property type="match status" value="1"/>
</dbReference>
<reference evidence="7" key="1">
    <citation type="submission" date="2021-01" db="UniProtKB">
        <authorList>
            <consortium name="EnsemblPlants"/>
        </authorList>
    </citation>
    <scope>IDENTIFICATION</scope>
</reference>
<evidence type="ECO:0000259" key="6">
    <source>
        <dbReference type="Pfam" id="PF03168"/>
    </source>
</evidence>
<evidence type="ECO:0000256" key="5">
    <source>
        <dbReference type="SAM" id="Phobius"/>
    </source>
</evidence>
<organism evidence="7 8">
    <name type="scientific">Kalanchoe fedtschenkoi</name>
    <name type="common">Lavender scallops</name>
    <name type="synonym">South American air plant</name>
    <dbReference type="NCBI Taxonomy" id="63787"/>
    <lineage>
        <taxon>Eukaryota</taxon>
        <taxon>Viridiplantae</taxon>
        <taxon>Streptophyta</taxon>
        <taxon>Embryophyta</taxon>
        <taxon>Tracheophyta</taxon>
        <taxon>Spermatophyta</taxon>
        <taxon>Magnoliopsida</taxon>
        <taxon>eudicotyledons</taxon>
        <taxon>Gunneridae</taxon>
        <taxon>Pentapetalae</taxon>
        <taxon>Saxifragales</taxon>
        <taxon>Crassulaceae</taxon>
        <taxon>Kalanchoe</taxon>
    </lineage>
</organism>
<keyword evidence="4 5" id="KW-0472">Membrane</keyword>
<dbReference type="GO" id="GO:0009506">
    <property type="term" value="C:plasmodesma"/>
    <property type="evidence" value="ECO:0007669"/>
    <property type="project" value="TreeGrafter"/>
</dbReference>
<dbReference type="Proteomes" id="UP000594263">
    <property type="component" value="Unplaced"/>
</dbReference>
<evidence type="ECO:0000313" key="7">
    <source>
        <dbReference type="EnsemblPlants" id="Kaladp0074s0004.1.v1.1.CDS.1"/>
    </source>
</evidence>